<evidence type="ECO:0000256" key="1">
    <source>
        <dbReference type="SAM" id="MobiDB-lite"/>
    </source>
</evidence>
<sequence length="60" mass="6243">MPLTLIQVIGNLKCEIYIIAILRSCADSSGKRGGNPGGVAPCSKSMKSGRGPEDVGNEPR</sequence>
<feature type="compositionally biased region" description="Basic and acidic residues" evidence="1">
    <location>
        <begin position="50"/>
        <end position="60"/>
    </location>
</feature>
<proteinExistence type="predicted"/>
<accession>A0A8S9N9M1</accession>
<reference evidence="2" key="1">
    <citation type="submission" date="2019-12" db="EMBL/GenBank/DDBJ databases">
        <title>Genome sequencing and annotation of Brassica cretica.</title>
        <authorList>
            <person name="Studholme D.J."/>
            <person name="Sarris P."/>
        </authorList>
    </citation>
    <scope>NUCLEOTIDE SEQUENCE</scope>
    <source>
        <strain evidence="2">PFS-109/04</strain>
        <tissue evidence="2">Leaf</tissue>
    </source>
</reference>
<feature type="region of interest" description="Disordered" evidence="1">
    <location>
        <begin position="27"/>
        <end position="60"/>
    </location>
</feature>
<dbReference type="EMBL" id="QGKX02001621">
    <property type="protein sequence ID" value="KAF3501684.1"/>
    <property type="molecule type" value="Genomic_DNA"/>
</dbReference>
<evidence type="ECO:0000313" key="3">
    <source>
        <dbReference type="Proteomes" id="UP000712600"/>
    </source>
</evidence>
<comment type="caution">
    <text evidence="2">The sequence shown here is derived from an EMBL/GenBank/DDBJ whole genome shotgun (WGS) entry which is preliminary data.</text>
</comment>
<evidence type="ECO:0000313" key="2">
    <source>
        <dbReference type="EMBL" id="KAF3501684.1"/>
    </source>
</evidence>
<name>A0A8S9N9M1_BRACR</name>
<dbReference type="AlphaFoldDB" id="A0A8S9N9M1"/>
<dbReference type="Proteomes" id="UP000712600">
    <property type="component" value="Unassembled WGS sequence"/>
</dbReference>
<organism evidence="2 3">
    <name type="scientific">Brassica cretica</name>
    <name type="common">Mustard</name>
    <dbReference type="NCBI Taxonomy" id="69181"/>
    <lineage>
        <taxon>Eukaryota</taxon>
        <taxon>Viridiplantae</taxon>
        <taxon>Streptophyta</taxon>
        <taxon>Embryophyta</taxon>
        <taxon>Tracheophyta</taxon>
        <taxon>Spermatophyta</taxon>
        <taxon>Magnoliopsida</taxon>
        <taxon>eudicotyledons</taxon>
        <taxon>Gunneridae</taxon>
        <taxon>Pentapetalae</taxon>
        <taxon>rosids</taxon>
        <taxon>malvids</taxon>
        <taxon>Brassicales</taxon>
        <taxon>Brassicaceae</taxon>
        <taxon>Brassiceae</taxon>
        <taxon>Brassica</taxon>
    </lineage>
</organism>
<gene>
    <name evidence="2" type="ORF">F2Q69_00040466</name>
</gene>
<protein>
    <submittedName>
        <fullName evidence="2">Uncharacterized protein</fullName>
    </submittedName>
</protein>